<reference evidence="1 2" key="1">
    <citation type="submission" date="2019-03" db="EMBL/GenBank/DDBJ databases">
        <title>Single cell metagenomics reveals metabolic interactions within the superorganism composed of flagellate Streblomastix strix and complex community of Bacteroidetes bacteria on its surface.</title>
        <authorList>
            <person name="Treitli S.C."/>
            <person name="Kolisko M."/>
            <person name="Husnik F."/>
            <person name="Keeling P."/>
            <person name="Hampl V."/>
        </authorList>
    </citation>
    <scope>NUCLEOTIDE SEQUENCE [LARGE SCALE GENOMIC DNA]</scope>
    <source>
        <strain evidence="1">ST1C</strain>
    </source>
</reference>
<evidence type="ECO:0000313" key="1">
    <source>
        <dbReference type="EMBL" id="KAA6354390.1"/>
    </source>
</evidence>
<feature type="non-terminal residue" evidence="1">
    <location>
        <position position="1"/>
    </location>
</feature>
<protein>
    <submittedName>
        <fullName evidence="1">Uncharacterized protein</fullName>
    </submittedName>
</protein>
<dbReference type="AlphaFoldDB" id="A0A5J4TA06"/>
<evidence type="ECO:0000313" key="2">
    <source>
        <dbReference type="Proteomes" id="UP000324800"/>
    </source>
</evidence>
<proteinExistence type="predicted"/>
<sequence>TLSTSFGFKIIQETVSKDTSAGRKILSNRHVEFIYPSLKAEGELTYKVGLAIDGQFSFLRCISAGIELEVGAYVKIGGIIDVPDVRDIFKKSPDFAAYFEIGLYAELALIGDIFGFSTRIVLLPIEYPIFKIGYTKFVTLTPVNNSLILSEDKSTTLSSFWLETRDMMTNLREEELISPEDGRLIYTTSNDLEIKAGKITIINKEVQEFIQVIQVRINIVEKPGGGGLLVIELGNLNAKTEITVPKKPIPISSITLSFSQITTDNQYSTIYNLSENDDDSYNLRPTINDIKDFQIGRLIKVTPTISPSNASYKTLTYSFGSMINAVQDVREYEYNGTTYLEFRIKRMDDLIG</sequence>
<comment type="caution">
    <text evidence="1">The sequence shown here is derived from an EMBL/GenBank/DDBJ whole genome shotgun (WGS) entry which is preliminary data.</text>
</comment>
<dbReference type="Proteomes" id="UP000324800">
    <property type="component" value="Unassembled WGS sequence"/>
</dbReference>
<organism evidence="1 2">
    <name type="scientific">Streblomastix strix</name>
    <dbReference type="NCBI Taxonomy" id="222440"/>
    <lineage>
        <taxon>Eukaryota</taxon>
        <taxon>Metamonada</taxon>
        <taxon>Preaxostyla</taxon>
        <taxon>Oxymonadida</taxon>
        <taxon>Streblomastigidae</taxon>
        <taxon>Streblomastix</taxon>
    </lineage>
</organism>
<gene>
    <name evidence="1" type="ORF">EZS28_050083</name>
</gene>
<name>A0A5J4TA06_9EUKA</name>
<accession>A0A5J4TA06</accession>
<dbReference type="EMBL" id="SNRW01036411">
    <property type="protein sequence ID" value="KAA6354390.1"/>
    <property type="molecule type" value="Genomic_DNA"/>
</dbReference>
<feature type="non-terminal residue" evidence="1">
    <location>
        <position position="352"/>
    </location>
</feature>